<evidence type="ECO:0000313" key="2">
    <source>
        <dbReference type="EMBL" id="GMF41734.1"/>
    </source>
</evidence>
<dbReference type="EMBL" id="BSXT01001369">
    <property type="protein sequence ID" value="GMF41734.1"/>
    <property type="molecule type" value="Genomic_DNA"/>
</dbReference>
<accession>A0A9W6XMX7</accession>
<comment type="caution">
    <text evidence="2">The sequence shown here is derived from an EMBL/GenBank/DDBJ whole genome shotgun (WGS) entry which is preliminary data.</text>
</comment>
<proteinExistence type="predicted"/>
<reference evidence="2" key="1">
    <citation type="submission" date="2023-04" db="EMBL/GenBank/DDBJ databases">
        <title>Phytophthora fragariaefolia NBRC 109709.</title>
        <authorList>
            <person name="Ichikawa N."/>
            <person name="Sato H."/>
            <person name="Tonouchi N."/>
        </authorList>
    </citation>
    <scope>NUCLEOTIDE SEQUENCE</scope>
    <source>
        <strain evidence="2">NBRC 109709</strain>
    </source>
</reference>
<protein>
    <submittedName>
        <fullName evidence="2">Unnamed protein product</fullName>
    </submittedName>
</protein>
<sequence>MKVNGSSPLLSFDHGEGAQGLNVDLGNSQAADCINVPRDNIRLAKQPRTNARNPQPARHKRREQRGIVDLVGLQSSTGKIANRRIITNMFLGEDPTPPVPDLLLPLFPEELPDDESPSPSTSMMGCSIL</sequence>
<keyword evidence="3" id="KW-1185">Reference proteome</keyword>
<evidence type="ECO:0000256" key="1">
    <source>
        <dbReference type="SAM" id="MobiDB-lite"/>
    </source>
</evidence>
<dbReference type="Proteomes" id="UP001165121">
    <property type="component" value="Unassembled WGS sequence"/>
</dbReference>
<organism evidence="2 3">
    <name type="scientific">Phytophthora fragariaefolia</name>
    <dbReference type="NCBI Taxonomy" id="1490495"/>
    <lineage>
        <taxon>Eukaryota</taxon>
        <taxon>Sar</taxon>
        <taxon>Stramenopiles</taxon>
        <taxon>Oomycota</taxon>
        <taxon>Peronosporomycetes</taxon>
        <taxon>Peronosporales</taxon>
        <taxon>Peronosporaceae</taxon>
        <taxon>Phytophthora</taxon>
    </lineage>
</organism>
<feature type="region of interest" description="Disordered" evidence="1">
    <location>
        <begin position="39"/>
        <end position="65"/>
    </location>
</feature>
<gene>
    <name evidence="2" type="ORF">Pfra01_001333900</name>
</gene>
<feature type="region of interest" description="Disordered" evidence="1">
    <location>
        <begin position="101"/>
        <end position="129"/>
    </location>
</feature>
<dbReference type="AlphaFoldDB" id="A0A9W6XMX7"/>
<name>A0A9W6XMX7_9STRA</name>
<evidence type="ECO:0000313" key="3">
    <source>
        <dbReference type="Proteomes" id="UP001165121"/>
    </source>
</evidence>